<keyword evidence="3" id="KW-0808">Transferase</keyword>
<sequence length="189" mass="20404">MTVPVRDATADDIPGAARMLAAAFAEYPWTRWSIPAADYAARLEELQGIYLRHALRCGIVLVDEARRGVAALLPPDAPEPAAADQARIAELMGERLDALRAVELPQRPADSWDLAVVGVHPDSWGRGIASAILTEGLRRLDARRATTSVETSDARNVALYARHGFTPTATTRIPDGPSVHAMLREPANP</sequence>
<dbReference type="STRING" id="396014.BF93_07335"/>
<name>Z9JWS2_9MICO</name>
<proteinExistence type="predicted"/>
<accession>Z9JWS2</accession>
<dbReference type="PROSITE" id="PS51186">
    <property type="entry name" value="GNAT"/>
    <property type="match status" value="1"/>
</dbReference>
<evidence type="ECO:0000313" key="4">
    <source>
        <dbReference type="Proteomes" id="UP000023067"/>
    </source>
</evidence>
<dbReference type="GO" id="GO:0016747">
    <property type="term" value="F:acyltransferase activity, transferring groups other than amino-acyl groups"/>
    <property type="evidence" value="ECO:0007669"/>
    <property type="project" value="InterPro"/>
</dbReference>
<feature type="region of interest" description="Disordered" evidence="1">
    <location>
        <begin position="167"/>
        <end position="189"/>
    </location>
</feature>
<evidence type="ECO:0000259" key="2">
    <source>
        <dbReference type="PROSITE" id="PS51186"/>
    </source>
</evidence>
<dbReference type="PANTHER" id="PTHR42791">
    <property type="entry name" value="GNAT FAMILY ACETYLTRANSFERASE"/>
    <property type="match status" value="1"/>
</dbReference>
<dbReference type="SUPFAM" id="SSF55729">
    <property type="entry name" value="Acyl-CoA N-acyltransferases (Nat)"/>
    <property type="match status" value="1"/>
</dbReference>
<dbReference type="InterPro" id="IPR000182">
    <property type="entry name" value="GNAT_dom"/>
</dbReference>
<dbReference type="Pfam" id="PF00583">
    <property type="entry name" value="Acetyltransf_1"/>
    <property type="match status" value="1"/>
</dbReference>
<dbReference type="AlphaFoldDB" id="Z9JWS2"/>
<dbReference type="RefSeq" id="WP_038370278.1">
    <property type="nucleotide sequence ID" value="NZ_BAAAOW010000001.1"/>
</dbReference>
<evidence type="ECO:0000313" key="3">
    <source>
        <dbReference type="EMBL" id="EWS82825.1"/>
    </source>
</evidence>
<dbReference type="EMBL" id="JDYK01000002">
    <property type="protein sequence ID" value="EWS82825.1"/>
    <property type="molecule type" value="Genomic_DNA"/>
</dbReference>
<dbReference type="InterPro" id="IPR016181">
    <property type="entry name" value="Acyl_CoA_acyltransferase"/>
</dbReference>
<gene>
    <name evidence="3" type="ORF">BF93_07335</name>
</gene>
<dbReference type="InterPro" id="IPR052523">
    <property type="entry name" value="Trichothecene_AcTrans"/>
</dbReference>
<reference evidence="3 4" key="1">
    <citation type="submission" date="2014-02" db="EMBL/GenBank/DDBJ databases">
        <title>Genome sequence of Brachybacterium phenoliresistens strain W13A50.</title>
        <authorList>
            <person name="Wang X."/>
        </authorList>
    </citation>
    <scope>NUCLEOTIDE SEQUENCE [LARGE SCALE GENOMIC DNA]</scope>
    <source>
        <strain evidence="3 4">W13A50</strain>
    </source>
</reference>
<keyword evidence="4" id="KW-1185">Reference proteome</keyword>
<dbReference type="PANTHER" id="PTHR42791:SF1">
    <property type="entry name" value="N-ACETYLTRANSFERASE DOMAIN-CONTAINING PROTEIN"/>
    <property type="match status" value="1"/>
</dbReference>
<protein>
    <submittedName>
        <fullName evidence="3">GCN5 family acetyltransferase</fullName>
    </submittedName>
</protein>
<dbReference type="CDD" id="cd04301">
    <property type="entry name" value="NAT_SF"/>
    <property type="match status" value="1"/>
</dbReference>
<dbReference type="PATRIC" id="fig|396014.3.peg.458"/>
<comment type="caution">
    <text evidence="3">The sequence shown here is derived from an EMBL/GenBank/DDBJ whole genome shotgun (WGS) entry which is preliminary data.</text>
</comment>
<dbReference type="Proteomes" id="UP000023067">
    <property type="component" value="Unassembled WGS sequence"/>
</dbReference>
<dbReference type="OrthoDB" id="7057833at2"/>
<dbReference type="eggNOG" id="COG0454">
    <property type="taxonomic scope" value="Bacteria"/>
</dbReference>
<evidence type="ECO:0000256" key="1">
    <source>
        <dbReference type="SAM" id="MobiDB-lite"/>
    </source>
</evidence>
<dbReference type="Gene3D" id="3.40.630.30">
    <property type="match status" value="1"/>
</dbReference>
<feature type="domain" description="N-acetyltransferase" evidence="2">
    <location>
        <begin position="3"/>
        <end position="188"/>
    </location>
</feature>
<organism evidence="3 4">
    <name type="scientific">Brachybacterium phenoliresistens</name>
    <dbReference type="NCBI Taxonomy" id="396014"/>
    <lineage>
        <taxon>Bacteria</taxon>
        <taxon>Bacillati</taxon>
        <taxon>Actinomycetota</taxon>
        <taxon>Actinomycetes</taxon>
        <taxon>Micrococcales</taxon>
        <taxon>Dermabacteraceae</taxon>
        <taxon>Brachybacterium</taxon>
    </lineage>
</organism>
<dbReference type="HOGENOM" id="CLU_060131_7_2_11"/>